<accession>A0A383B8K0</accession>
<gene>
    <name evidence="3" type="ORF">METZ01_LOCUS468943</name>
</gene>
<protein>
    <recommendedName>
        <fullName evidence="2">Gfo/Idh/MocA-like oxidoreductase N-terminal domain-containing protein</fullName>
    </recommendedName>
</protein>
<dbReference type="Gene3D" id="3.40.50.720">
    <property type="entry name" value="NAD(P)-binding Rossmann-like Domain"/>
    <property type="match status" value="1"/>
</dbReference>
<dbReference type="Gene3D" id="3.30.360.10">
    <property type="entry name" value="Dihydrodipicolinate Reductase, domain 2"/>
    <property type="match status" value="1"/>
</dbReference>
<organism evidence="3">
    <name type="scientific">marine metagenome</name>
    <dbReference type="NCBI Taxonomy" id="408172"/>
    <lineage>
        <taxon>unclassified sequences</taxon>
        <taxon>metagenomes</taxon>
        <taxon>ecological metagenomes</taxon>
    </lineage>
</organism>
<reference evidence="3" key="1">
    <citation type="submission" date="2018-05" db="EMBL/GenBank/DDBJ databases">
        <authorList>
            <person name="Lanie J.A."/>
            <person name="Ng W.-L."/>
            <person name="Kazmierczak K.M."/>
            <person name="Andrzejewski T.M."/>
            <person name="Davidsen T.M."/>
            <person name="Wayne K.J."/>
            <person name="Tettelin H."/>
            <person name="Glass J.I."/>
            <person name="Rusch D."/>
            <person name="Podicherti R."/>
            <person name="Tsui H.-C.T."/>
            <person name="Winkler M.E."/>
        </authorList>
    </citation>
    <scope>NUCLEOTIDE SEQUENCE</scope>
</reference>
<dbReference type="GO" id="GO:0016491">
    <property type="term" value="F:oxidoreductase activity"/>
    <property type="evidence" value="ECO:0007669"/>
    <property type="project" value="UniProtKB-KW"/>
</dbReference>
<dbReference type="InterPro" id="IPR050463">
    <property type="entry name" value="Gfo/Idh/MocA_oxidrdct_glycsds"/>
</dbReference>
<name>A0A383B8K0_9ZZZZ</name>
<dbReference type="InterPro" id="IPR036291">
    <property type="entry name" value="NAD(P)-bd_dom_sf"/>
</dbReference>
<feature type="non-terminal residue" evidence="3">
    <location>
        <position position="178"/>
    </location>
</feature>
<keyword evidence="1" id="KW-0560">Oxidoreductase</keyword>
<dbReference type="EMBL" id="UINC01198225">
    <property type="protein sequence ID" value="SVE16089.1"/>
    <property type="molecule type" value="Genomic_DNA"/>
</dbReference>
<dbReference type="GO" id="GO:0000166">
    <property type="term" value="F:nucleotide binding"/>
    <property type="evidence" value="ECO:0007669"/>
    <property type="project" value="InterPro"/>
</dbReference>
<dbReference type="Pfam" id="PF01408">
    <property type="entry name" value="GFO_IDH_MocA"/>
    <property type="match status" value="1"/>
</dbReference>
<dbReference type="SUPFAM" id="SSF51735">
    <property type="entry name" value="NAD(P)-binding Rossmann-fold domains"/>
    <property type="match status" value="1"/>
</dbReference>
<proteinExistence type="predicted"/>
<feature type="domain" description="Gfo/Idh/MocA-like oxidoreductase N-terminal" evidence="2">
    <location>
        <begin position="4"/>
        <end position="118"/>
    </location>
</feature>
<evidence type="ECO:0000256" key="1">
    <source>
        <dbReference type="ARBA" id="ARBA00023002"/>
    </source>
</evidence>
<evidence type="ECO:0000259" key="2">
    <source>
        <dbReference type="Pfam" id="PF01408"/>
    </source>
</evidence>
<dbReference type="AlphaFoldDB" id="A0A383B8K0"/>
<dbReference type="PANTHER" id="PTHR43818">
    <property type="entry name" value="BCDNA.GH03377"/>
    <property type="match status" value="1"/>
</dbReference>
<sequence length="178" mass="20103">MHKIRVGVIGVGRGHSFARGATDRVGMELVALCDTWQERLQEKGEEFGVATYADYDEFLTHDMDAVVLANYFHQHAPFAIKALEAGFHVMSETAANTTLAQGVALCRAVEKSGKTYMLAENYPYTAFNQEMRRVYRTGEIGAVTYAEGEYNHPMTPESRLRISPGKNHWRSWIPSTYY</sequence>
<dbReference type="PANTHER" id="PTHR43818:SF11">
    <property type="entry name" value="BCDNA.GH03377"/>
    <property type="match status" value="1"/>
</dbReference>
<dbReference type="InterPro" id="IPR000683">
    <property type="entry name" value="Gfo/Idh/MocA-like_OxRdtase_N"/>
</dbReference>
<evidence type="ECO:0000313" key="3">
    <source>
        <dbReference type="EMBL" id="SVE16089.1"/>
    </source>
</evidence>